<name>A0A833JLY1_MARNT</name>
<dbReference type="NCBIfam" id="NF008657">
    <property type="entry name" value="PRK11657.1"/>
    <property type="match status" value="1"/>
</dbReference>
<reference evidence="3 4" key="1">
    <citation type="submission" date="2019-10" db="EMBL/GenBank/DDBJ databases">
        <title>Draft genome sequence of Marinobacter hydrocarbonoclasticus NCT7M from the microbiome of the marine copepod.</title>
        <authorList>
            <person name="Nuttall R."/>
            <person name="Sharma G."/>
            <person name="Moisander P."/>
        </authorList>
    </citation>
    <scope>NUCLEOTIDE SEQUENCE [LARGE SCALE GENOMIC DNA]</scope>
    <source>
        <strain evidence="3 4">NCT7M</strain>
    </source>
</reference>
<dbReference type="PANTHER" id="PTHR35272">
    <property type="entry name" value="THIOL:DISULFIDE INTERCHANGE PROTEIN DSBC-RELATED"/>
    <property type="match status" value="1"/>
</dbReference>
<dbReference type="Gene3D" id="3.40.30.10">
    <property type="entry name" value="Glutaredoxin"/>
    <property type="match status" value="1"/>
</dbReference>
<feature type="domain" description="Thioredoxin-like fold" evidence="2">
    <location>
        <begin position="126"/>
        <end position="258"/>
    </location>
</feature>
<dbReference type="GO" id="GO:0042597">
    <property type="term" value="C:periplasmic space"/>
    <property type="evidence" value="ECO:0007669"/>
    <property type="project" value="UniProtKB-SubCell"/>
</dbReference>
<keyword evidence="1" id="KW-0574">Periplasm</keyword>
<keyword evidence="1" id="KW-0676">Redox-active center</keyword>
<dbReference type="Gene3D" id="3.10.450.70">
    <property type="entry name" value="Disulphide bond isomerase, DsbC/G, N-terminal"/>
    <property type="match status" value="1"/>
</dbReference>
<keyword evidence="1" id="KW-0732">Signal</keyword>
<evidence type="ECO:0000256" key="1">
    <source>
        <dbReference type="RuleBase" id="RU364038"/>
    </source>
</evidence>
<dbReference type="InterPro" id="IPR051470">
    <property type="entry name" value="Thiol:disulfide_interchange"/>
</dbReference>
<sequence>MTRIHSLGTKPTLPVVTFFAAMLVGLGAWAESAHPDAVQVLVEQGVDIVDQFDAPGGMTGYVGTMQGRPVSFYLTSDKKHVVIGPMVSETGKNLTETNIRKSITGPQNEEAWSKLENSDWVRDGKENAPVVIYTFTDPNCPYCHRFREAAEPWIEAGRVQLRHVMVGILKQDSLPKAATILGAEDPESALHENQRSYENDGIAVDREVVSANHKRVTANNSLMSNLGLSATPSTFYKADDGTIAMKQGLPLPEDMADMMRSSHP</sequence>
<comment type="similarity">
    <text evidence="1">Belongs to the thioredoxin family. DsbC subfamily.</text>
</comment>
<dbReference type="InterPro" id="IPR012336">
    <property type="entry name" value="Thioredoxin-like_fold"/>
</dbReference>
<evidence type="ECO:0000313" key="4">
    <source>
        <dbReference type="Proteomes" id="UP000469950"/>
    </source>
</evidence>
<dbReference type="Pfam" id="PF13098">
    <property type="entry name" value="Thioredoxin_2"/>
    <property type="match status" value="1"/>
</dbReference>
<dbReference type="AlphaFoldDB" id="A0A833JLY1"/>
<gene>
    <name evidence="3" type="ORF">F6453_3890</name>
</gene>
<comment type="subcellular location">
    <subcellularLocation>
        <location evidence="1">Periplasm</location>
    </subcellularLocation>
</comment>
<dbReference type="SUPFAM" id="SSF54423">
    <property type="entry name" value="DsbC/DsbG N-terminal domain-like"/>
    <property type="match status" value="1"/>
</dbReference>
<comment type="function">
    <text evidence="1">Required for disulfide bond formation in some periplasmic proteins. Acts by transferring its disulfide bond to other proteins and is reduced in the process.</text>
</comment>
<dbReference type="RefSeq" id="WP_153741763.1">
    <property type="nucleotide sequence ID" value="NZ_WBMP01000032.1"/>
</dbReference>
<evidence type="ECO:0000259" key="2">
    <source>
        <dbReference type="Pfam" id="PF13098"/>
    </source>
</evidence>
<organism evidence="3 4">
    <name type="scientific">Marinobacter nauticus</name>
    <name type="common">Marinobacter hydrocarbonoclasticus</name>
    <name type="synonym">Marinobacter aquaeolei</name>
    <dbReference type="NCBI Taxonomy" id="2743"/>
    <lineage>
        <taxon>Bacteria</taxon>
        <taxon>Pseudomonadati</taxon>
        <taxon>Pseudomonadota</taxon>
        <taxon>Gammaproteobacteria</taxon>
        <taxon>Pseudomonadales</taxon>
        <taxon>Marinobacteraceae</taxon>
        <taxon>Marinobacter</taxon>
    </lineage>
</organism>
<dbReference type="CDD" id="cd03020">
    <property type="entry name" value="DsbA_DsbC_DsbG"/>
    <property type="match status" value="1"/>
</dbReference>
<dbReference type="InterPro" id="IPR036249">
    <property type="entry name" value="Thioredoxin-like_sf"/>
</dbReference>
<comment type="caution">
    <text evidence="3">The sequence shown here is derived from an EMBL/GenBank/DDBJ whole genome shotgun (WGS) entry which is preliminary data.</text>
</comment>
<dbReference type="PANTHER" id="PTHR35272:SF4">
    <property type="entry name" value="THIOL:DISULFIDE INTERCHANGE PROTEIN DSBG"/>
    <property type="match status" value="1"/>
</dbReference>
<dbReference type="Proteomes" id="UP000469950">
    <property type="component" value="Unassembled WGS sequence"/>
</dbReference>
<proteinExistence type="inferred from homology"/>
<protein>
    <recommendedName>
        <fullName evidence="1">Thiol:disulfide interchange protein</fullName>
    </recommendedName>
</protein>
<dbReference type="InterPro" id="IPR033954">
    <property type="entry name" value="DiS-bond_Isoase_DsbC/G"/>
</dbReference>
<dbReference type="EMBL" id="WBMP01000032">
    <property type="protein sequence ID" value="KAE8543781.1"/>
    <property type="molecule type" value="Genomic_DNA"/>
</dbReference>
<dbReference type="SUPFAM" id="SSF52833">
    <property type="entry name" value="Thioredoxin-like"/>
    <property type="match status" value="1"/>
</dbReference>
<accession>A0A833JLY1</accession>
<evidence type="ECO:0000313" key="3">
    <source>
        <dbReference type="EMBL" id="KAE8543781.1"/>
    </source>
</evidence>
<dbReference type="InterPro" id="IPR009094">
    <property type="entry name" value="DiS-bond_isomerase_DsbC/G_N_sf"/>
</dbReference>